<keyword evidence="10" id="KW-1185">Reference proteome</keyword>
<dbReference type="GeneID" id="98906681"/>
<evidence type="ECO:0000313" key="8">
    <source>
        <dbReference type="EMBL" id="KRU11190.1"/>
    </source>
</evidence>
<dbReference type="Gene3D" id="3.40.109.10">
    <property type="entry name" value="NADH Oxidase"/>
    <property type="match status" value="1"/>
</dbReference>
<gene>
    <name evidence="7" type="ORF">CLPA_c27470</name>
    <name evidence="8" type="ORF">CP6013_00437</name>
</gene>
<evidence type="ECO:0000313" key="7">
    <source>
        <dbReference type="EMBL" id="AJA52802.1"/>
    </source>
</evidence>
<dbReference type="RefSeq" id="WP_003442772.1">
    <property type="nucleotide sequence ID" value="NZ_ANZB01000003.1"/>
</dbReference>
<evidence type="ECO:0000256" key="3">
    <source>
        <dbReference type="ARBA" id="ARBA00022630"/>
    </source>
</evidence>
<feature type="domain" description="Nitroreductase" evidence="6">
    <location>
        <begin position="7"/>
        <end position="61"/>
    </location>
</feature>
<evidence type="ECO:0000256" key="5">
    <source>
        <dbReference type="ARBA" id="ARBA00023002"/>
    </source>
</evidence>
<dbReference type="eggNOG" id="COG0778">
    <property type="taxonomic scope" value="Bacteria"/>
</dbReference>
<dbReference type="EMBL" id="JPGY02000001">
    <property type="protein sequence ID" value="KRU11190.1"/>
    <property type="molecule type" value="Genomic_DNA"/>
</dbReference>
<comment type="cofactor">
    <cofactor evidence="1">
        <name>FMN</name>
        <dbReference type="ChEBI" id="CHEBI:58210"/>
    </cofactor>
</comment>
<accession>A0A0H3J5T6</accession>
<evidence type="ECO:0000256" key="2">
    <source>
        <dbReference type="ARBA" id="ARBA00007118"/>
    </source>
</evidence>
<dbReference type="KEGG" id="cpae:CPAST_c27470"/>
<dbReference type="PATRIC" id="fig|1262449.3.peg.1192"/>
<dbReference type="InterPro" id="IPR000415">
    <property type="entry name" value="Nitroreductase-like"/>
</dbReference>
<reference evidence="7 10" key="1">
    <citation type="journal article" date="2015" name="Genome Announc.">
        <title>Complete Genome Sequence of the Nitrogen-Fixing and Solvent-Producing Clostridium pasteurianum DSM 525.</title>
        <authorList>
            <person name="Poehlein A."/>
            <person name="Grosse-Honebrink A."/>
            <person name="Zhang Y."/>
            <person name="Minton N.P."/>
            <person name="Daniel R."/>
        </authorList>
    </citation>
    <scope>NUCLEOTIDE SEQUENCE [LARGE SCALE GENOMIC DNA]</scope>
    <source>
        <strain evidence="7">DSM 525</strain>
        <strain evidence="10">DSM 525 / ATCC 6013</strain>
    </source>
</reference>
<reference evidence="8" key="2">
    <citation type="submission" date="2015-10" db="EMBL/GenBank/DDBJ databases">
        <title>Improved Draft Genome Sequence of Clostridium pasteurianum Strain ATCC 6013 (DSM 525) Using a Hybrid Next-Generation Sequencing Approach.</title>
        <authorList>
            <person name="Pyne M.E."/>
            <person name="Utturkar S.M."/>
            <person name="Brown S.D."/>
            <person name="Moo-Young M."/>
            <person name="Chung D.A."/>
            <person name="Chou P.C."/>
        </authorList>
    </citation>
    <scope>NUCLEOTIDE SEQUENCE</scope>
    <source>
        <strain evidence="8">ATCC 6013</strain>
    </source>
</reference>
<name>A0A0H3J5T6_CLOPA</name>
<keyword evidence="3" id="KW-0285">Flavoprotein</keyword>
<evidence type="ECO:0000313" key="9">
    <source>
        <dbReference type="Proteomes" id="UP000028042"/>
    </source>
</evidence>
<dbReference type="PANTHER" id="PTHR43673">
    <property type="entry name" value="NAD(P)H NITROREDUCTASE YDGI-RELATED"/>
    <property type="match status" value="1"/>
</dbReference>
<protein>
    <submittedName>
        <fullName evidence="7 8">Nitroreductase</fullName>
    </submittedName>
</protein>
<dbReference type="Proteomes" id="UP000028042">
    <property type="component" value="Unassembled WGS sequence"/>
</dbReference>
<evidence type="ECO:0000313" key="10">
    <source>
        <dbReference type="Proteomes" id="UP000030905"/>
    </source>
</evidence>
<proteinExistence type="inferred from homology"/>
<evidence type="ECO:0000256" key="1">
    <source>
        <dbReference type="ARBA" id="ARBA00001917"/>
    </source>
</evidence>
<dbReference type="AlphaFoldDB" id="A0A0H3J5T6"/>
<dbReference type="KEGG" id="cpat:CLPA_c27470"/>
<keyword evidence="4" id="KW-0288">FMN</keyword>
<dbReference type="Pfam" id="PF00881">
    <property type="entry name" value="Nitroreductase"/>
    <property type="match status" value="1"/>
</dbReference>
<dbReference type="InterPro" id="IPR029479">
    <property type="entry name" value="Nitroreductase"/>
</dbReference>
<dbReference type="GO" id="GO:0016491">
    <property type="term" value="F:oxidoreductase activity"/>
    <property type="evidence" value="ECO:0007669"/>
    <property type="project" value="UniProtKB-KW"/>
</dbReference>
<reference evidence="8 9" key="3">
    <citation type="journal article" name="Genome Announc.">
        <title>Improved Draft Genome Sequence of Clostridium pasteurianum Strain ATCC 6013 (DSM 525) Using a Hybrid Next-Generation Sequencing Approach.</title>
        <authorList>
            <person name="Pyne M.E."/>
            <person name="Utturkar S."/>
            <person name="Brown S.D."/>
            <person name="Moo-Young M."/>
            <person name="Chung D.A."/>
            <person name="Chou C.P."/>
        </authorList>
    </citation>
    <scope>NUCLEOTIDE SEQUENCE [LARGE SCALE GENOMIC DNA]</scope>
    <source>
        <strain evidence="8 9">ATCC 6013</strain>
    </source>
</reference>
<dbReference type="SUPFAM" id="SSF55469">
    <property type="entry name" value="FMN-dependent nitroreductase-like"/>
    <property type="match status" value="1"/>
</dbReference>
<dbReference type="Proteomes" id="UP000030905">
    <property type="component" value="Chromosome"/>
</dbReference>
<dbReference type="EMBL" id="CP009268">
    <property type="protein sequence ID" value="AJA52802.1"/>
    <property type="molecule type" value="Genomic_DNA"/>
</dbReference>
<keyword evidence="5" id="KW-0560">Oxidoreductase</keyword>
<evidence type="ECO:0000256" key="4">
    <source>
        <dbReference type="ARBA" id="ARBA00022643"/>
    </source>
</evidence>
<sequence>MEFDKLIHHRYSMRKFNNQEVEQEKINAILEAGKAAPTAVNYQPQRTLVLNTKDCLEKIKDCTPYHFNAPLALIVCYDNTSSLKRPVDNKETGEIDVSVLI</sequence>
<organism evidence="7 10">
    <name type="scientific">Clostridium pasteurianum DSM 525 = ATCC 6013</name>
    <dbReference type="NCBI Taxonomy" id="1262449"/>
    <lineage>
        <taxon>Bacteria</taxon>
        <taxon>Bacillati</taxon>
        <taxon>Bacillota</taxon>
        <taxon>Clostridia</taxon>
        <taxon>Eubacteriales</taxon>
        <taxon>Clostridiaceae</taxon>
        <taxon>Clostridium</taxon>
    </lineage>
</organism>
<comment type="similarity">
    <text evidence="2">Belongs to the nitroreductase family.</text>
</comment>
<dbReference type="PANTHER" id="PTHR43673:SF2">
    <property type="entry name" value="NITROREDUCTASE"/>
    <property type="match status" value="1"/>
</dbReference>
<evidence type="ECO:0000259" key="6">
    <source>
        <dbReference type="Pfam" id="PF00881"/>
    </source>
</evidence>